<sequence length="449" mass="49522">MGLPAMPIVLSLIGQLNVTDRLSRTAARDWLARAAVWFEGVGDVVLDARVVRDGEERPVLLVVLHPAAPAAEVRLGASGRLRVTATTSPAGPGYHVFLCGLFWQLAAEFGFRWTADDCTDPTDYFRARQRAACERHFLDWLAGECRAAEGHAHPVSVGLAPGHGYTYPAEVFTPLGPRGRRWLTEVSADPAKGRDFFAWWGPELDAPFYRDRALVRMWCDFFWRPPQTEEEGELADQIANDLASAFKLDPAAELPWAEWLELLVAIQGDDDGFCVTPNDHVLSIELWRRSVPPPAPATGGVKGGIGYRRWPVRVSLDGGWSVEVPGELARERNPDHTWTAWDRTRTVWFHALRFTKPGGTAPTAAEAAEVGRKSLPEGEVLPPLDRDGLRGAAVFGAVEEDGRTLWRLSGVVGTAGQLAVCNVYIESPADRDWAVRTWRSLTHGESHKS</sequence>
<name>A0A6M5YLC9_9BACT</name>
<dbReference type="AlphaFoldDB" id="A0A6M5YLC9"/>
<evidence type="ECO:0000313" key="1">
    <source>
        <dbReference type="EMBL" id="QJW94150.1"/>
    </source>
</evidence>
<dbReference type="Proteomes" id="UP000503447">
    <property type="component" value="Chromosome"/>
</dbReference>
<organism evidence="1 2">
    <name type="scientific">Frigoriglobus tundricola</name>
    <dbReference type="NCBI Taxonomy" id="2774151"/>
    <lineage>
        <taxon>Bacteria</taxon>
        <taxon>Pseudomonadati</taxon>
        <taxon>Planctomycetota</taxon>
        <taxon>Planctomycetia</taxon>
        <taxon>Gemmatales</taxon>
        <taxon>Gemmataceae</taxon>
        <taxon>Frigoriglobus</taxon>
    </lineage>
</organism>
<keyword evidence="2" id="KW-1185">Reference proteome</keyword>
<evidence type="ECO:0000313" key="2">
    <source>
        <dbReference type="Proteomes" id="UP000503447"/>
    </source>
</evidence>
<proteinExistence type="predicted"/>
<dbReference type="KEGG" id="ftj:FTUN_1669"/>
<accession>A0A6M5YLC9</accession>
<reference evidence="2" key="1">
    <citation type="submission" date="2020-05" db="EMBL/GenBank/DDBJ databases">
        <title>Frigoriglobus tundricola gen. nov., sp. nov., a psychrotolerant cellulolytic planctomycete of the family Gemmataceae with two divergent copies of 16S rRNA gene.</title>
        <authorList>
            <person name="Kulichevskaya I.S."/>
            <person name="Ivanova A.A."/>
            <person name="Naumoff D.G."/>
            <person name="Beletsky A.V."/>
            <person name="Rijpstra W.I.C."/>
            <person name="Sinninghe Damste J.S."/>
            <person name="Mardanov A.V."/>
            <person name="Ravin N.V."/>
            <person name="Dedysh S.N."/>
        </authorList>
    </citation>
    <scope>NUCLEOTIDE SEQUENCE [LARGE SCALE GENOMIC DNA]</scope>
    <source>
        <strain evidence="2">PL17</strain>
    </source>
</reference>
<dbReference type="EMBL" id="CP053452">
    <property type="protein sequence ID" value="QJW94150.1"/>
    <property type="molecule type" value="Genomic_DNA"/>
</dbReference>
<protein>
    <submittedName>
        <fullName evidence="1">Uncharacterized protein</fullName>
    </submittedName>
</protein>
<gene>
    <name evidence="1" type="ORF">FTUN_1669</name>
</gene>